<gene>
    <name evidence="1" type="ORF">A3D99_02165</name>
</gene>
<name>A0A1G1X394_9BACT</name>
<sequence>MASKLARVLSPGGAIGDHVIISTHDGKYLFKIELTRNGIRIKPIKGGPNTLRCEFKSNATGSESYTHGETRSHKTYKQFTITATNES</sequence>
<accession>A0A1G1X394</accession>
<evidence type="ECO:0000313" key="1">
    <source>
        <dbReference type="EMBL" id="OGY34040.1"/>
    </source>
</evidence>
<protein>
    <submittedName>
        <fullName evidence="1">Uncharacterized protein</fullName>
    </submittedName>
</protein>
<evidence type="ECO:0000313" key="2">
    <source>
        <dbReference type="Proteomes" id="UP000177528"/>
    </source>
</evidence>
<dbReference type="Proteomes" id="UP000177528">
    <property type="component" value="Unassembled WGS sequence"/>
</dbReference>
<proteinExistence type="predicted"/>
<reference evidence="1 2" key="1">
    <citation type="journal article" date="2016" name="Nat. Commun.">
        <title>Thousands of microbial genomes shed light on interconnected biogeochemical processes in an aquifer system.</title>
        <authorList>
            <person name="Anantharaman K."/>
            <person name="Brown C.T."/>
            <person name="Hug L.A."/>
            <person name="Sharon I."/>
            <person name="Castelle C.J."/>
            <person name="Probst A.J."/>
            <person name="Thomas B.C."/>
            <person name="Singh A."/>
            <person name="Wilkins M.J."/>
            <person name="Karaoz U."/>
            <person name="Brodie E.L."/>
            <person name="Williams K.H."/>
            <person name="Hubbard S.S."/>
            <person name="Banfield J.F."/>
        </authorList>
    </citation>
    <scope>NUCLEOTIDE SEQUENCE [LARGE SCALE GENOMIC DNA]</scope>
</reference>
<dbReference type="AlphaFoldDB" id="A0A1G1X394"/>
<comment type="caution">
    <text evidence="1">The sequence shown here is derived from an EMBL/GenBank/DDBJ whole genome shotgun (WGS) entry which is preliminary data.</text>
</comment>
<dbReference type="EMBL" id="MHHR01000023">
    <property type="protein sequence ID" value="OGY34040.1"/>
    <property type="molecule type" value="Genomic_DNA"/>
</dbReference>
<organism evidence="1 2">
    <name type="scientific">Candidatus Andersenbacteria bacterium RIFCSPHIGHO2_12_FULL_45_11</name>
    <dbReference type="NCBI Taxonomy" id="1797281"/>
    <lineage>
        <taxon>Bacteria</taxon>
        <taxon>Candidatus Anderseniibacteriota</taxon>
    </lineage>
</organism>